<protein>
    <recommendedName>
        <fullName evidence="3">NAD(P)-dependent oxidoreductase</fullName>
    </recommendedName>
</protein>
<dbReference type="Proteomes" id="UP000094197">
    <property type="component" value="Chromosome 1"/>
</dbReference>
<accession>A0A1D7UYS9</accession>
<dbReference type="PANTHER" id="PTHR40129">
    <property type="entry name" value="KETOPANTOATE REDUCTASE N-TERMINAL DOMAIN-CONTAINING PROTEIN"/>
    <property type="match status" value="1"/>
</dbReference>
<evidence type="ECO:0000313" key="1">
    <source>
        <dbReference type="EMBL" id="AOP34732.1"/>
    </source>
</evidence>
<dbReference type="KEGG" id="laj:A0128_13245"/>
<dbReference type="Gene3D" id="3.40.50.720">
    <property type="entry name" value="NAD(P)-binding Rossmann-like Domain"/>
    <property type="match status" value="1"/>
</dbReference>
<dbReference type="RefSeq" id="WP_069607955.1">
    <property type="nucleotide sequence ID" value="NZ_CP015217.1"/>
</dbReference>
<evidence type="ECO:0000313" key="2">
    <source>
        <dbReference type="Proteomes" id="UP000094197"/>
    </source>
</evidence>
<dbReference type="EMBL" id="CP015217">
    <property type="protein sequence ID" value="AOP34732.1"/>
    <property type="molecule type" value="Genomic_DNA"/>
</dbReference>
<sequence>MRNVAVFGLGYTGKRIAEKLQTLPEISLRSFSSKTQISGTENFDFSDANSLITFSKKISPKEIDLGIVTFPVQKLQDPSLFLDLLFVSVKNPILLGTTSIYRRDPDIVESTPLLEDHDRFSVEEEWLRRGGKILRLCGIYGPGRNPADWARKGLVKKNSRQLNLIHGDDVALTVFRLTQLIREKNFEILPNVLNLSDNQWHTWKEIFSVLEEHDKIPKSEIVESDREDSFIDSGLIRNLLPDLQTKDFWRELENLEGISDH</sequence>
<reference evidence="1 2" key="1">
    <citation type="submission" date="2016-04" db="EMBL/GenBank/DDBJ databases">
        <title>Complete genome seqeunce of Leptospira alstonii serovar Room22.</title>
        <authorList>
            <person name="Nally J.E."/>
            <person name="Bayles D.O."/>
            <person name="Hurley D."/>
            <person name="Fanning S."/>
            <person name="McMahon B.J."/>
            <person name="Arent Z."/>
        </authorList>
    </citation>
    <scope>NUCLEOTIDE SEQUENCE [LARGE SCALE GENOMIC DNA]</scope>
    <source>
        <strain evidence="1 2">GWTS #1</strain>
    </source>
</reference>
<name>A0A1D7UYS9_9LEPT</name>
<evidence type="ECO:0008006" key="3">
    <source>
        <dbReference type="Google" id="ProtNLM"/>
    </source>
</evidence>
<organism evidence="1 2">
    <name type="scientific">Leptospira tipperaryensis</name>
    <dbReference type="NCBI Taxonomy" id="2564040"/>
    <lineage>
        <taxon>Bacteria</taxon>
        <taxon>Pseudomonadati</taxon>
        <taxon>Spirochaetota</taxon>
        <taxon>Spirochaetia</taxon>
        <taxon>Leptospirales</taxon>
        <taxon>Leptospiraceae</taxon>
        <taxon>Leptospira</taxon>
    </lineage>
</organism>
<keyword evidence="2" id="KW-1185">Reference proteome</keyword>
<dbReference type="AlphaFoldDB" id="A0A1D7UYS9"/>
<dbReference type="OrthoDB" id="9808276at2"/>
<gene>
    <name evidence="1" type="ORF">A0128_13245</name>
</gene>
<dbReference type="InterPro" id="IPR036291">
    <property type="entry name" value="NAD(P)-bd_dom_sf"/>
</dbReference>
<proteinExistence type="predicted"/>
<dbReference type="PANTHER" id="PTHR40129:SF2">
    <property type="entry name" value="KETOPANTOATE REDUCTASE N-TERMINAL DOMAIN-CONTAINING PROTEIN"/>
    <property type="match status" value="1"/>
</dbReference>
<dbReference type="SUPFAM" id="SSF51735">
    <property type="entry name" value="NAD(P)-binding Rossmann-fold domains"/>
    <property type="match status" value="1"/>
</dbReference>